<dbReference type="Gene3D" id="1.10.418.60">
    <property type="entry name" value="Ncd80 complex, Nuf2 subunit"/>
    <property type="match status" value="1"/>
</dbReference>
<feature type="coiled-coil region" evidence="9">
    <location>
        <begin position="112"/>
        <end position="223"/>
    </location>
</feature>
<comment type="caution">
    <text evidence="11">The sequence shown here is derived from an EMBL/GenBank/DDBJ whole genome shotgun (WGS) entry which is preliminary data.</text>
</comment>
<evidence type="ECO:0000256" key="9">
    <source>
        <dbReference type="SAM" id="Coils"/>
    </source>
</evidence>
<comment type="similarity">
    <text evidence="2">Belongs to the NUF2 family.</text>
</comment>
<keyword evidence="4" id="KW-0132">Cell division</keyword>
<evidence type="ECO:0000256" key="6">
    <source>
        <dbReference type="ARBA" id="ARBA00023054"/>
    </source>
</evidence>
<dbReference type="EMBL" id="LGUB01000275">
    <property type="protein sequence ID" value="KRH93623.1"/>
    <property type="molecule type" value="Genomic_DNA"/>
</dbReference>
<dbReference type="InterPro" id="IPR038275">
    <property type="entry name" value="Nuf2_N_sf"/>
</dbReference>
<dbReference type="GO" id="GO:0031262">
    <property type="term" value="C:Ndc80 complex"/>
    <property type="evidence" value="ECO:0007669"/>
    <property type="project" value="InterPro"/>
</dbReference>
<proteinExistence type="inferred from homology"/>
<dbReference type="Pfam" id="PF03800">
    <property type="entry name" value="Nuf2"/>
    <property type="match status" value="1"/>
</dbReference>
<keyword evidence="12" id="KW-1185">Reference proteome</keyword>
<dbReference type="AlphaFoldDB" id="A0A0R0M3K9"/>
<keyword evidence="6 9" id="KW-0175">Coiled coil</keyword>
<feature type="coiled-coil region" evidence="9">
    <location>
        <begin position="256"/>
        <end position="374"/>
    </location>
</feature>
<name>A0A0R0M3K9_9MICR</name>
<evidence type="ECO:0000256" key="3">
    <source>
        <dbReference type="ARBA" id="ARBA00022454"/>
    </source>
</evidence>
<dbReference type="OrthoDB" id="8194677at2759"/>
<dbReference type="InterPro" id="IPR005549">
    <property type="entry name" value="Kinetochore_Nuf2_N"/>
</dbReference>
<comment type="subcellular location">
    <subcellularLocation>
        <location evidence="1">Chromosome</location>
        <location evidence="1">Centromere</location>
    </subcellularLocation>
</comment>
<reference evidence="11 12" key="1">
    <citation type="submission" date="2015-07" db="EMBL/GenBank/DDBJ databases">
        <title>The genome of Pseudoloma neurophilia, a relevant intracellular parasite of the zebrafish.</title>
        <authorList>
            <person name="Ndikumana S."/>
            <person name="Pelin A."/>
            <person name="Sanders J."/>
            <person name="Corradi N."/>
        </authorList>
    </citation>
    <scope>NUCLEOTIDE SEQUENCE [LARGE SCALE GENOMIC DNA]</scope>
    <source>
        <strain evidence="11 12">MK1</strain>
    </source>
</reference>
<organism evidence="11 12">
    <name type="scientific">Pseudoloma neurophilia</name>
    <dbReference type="NCBI Taxonomy" id="146866"/>
    <lineage>
        <taxon>Eukaryota</taxon>
        <taxon>Fungi</taxon>
        <taxon>Fungi incertae sedis</taxon>
        <taxon>Microsporidia</taxon>
        <taxon>Pseudoloma</taxon>
    </lineage>
</organism>
<keyword evidence="8" id="KW-0137">Centromere</keyword>
<gene>
    <name evidence="11" type="ORF">M153_7140004598</name>
</gene>
<keyword evidence="7" id="KW-0131">Cell cycle</keyword>
<accession>A0A0R0M3K9</accession>
<evidence type="ECO:0000313" key="12">
    <source>
        <dbReference type="Proteomes" id="UP000051530"/>
    </source>
</evidence>
<evidence type="ECO:0000256" key="8">
    <source>
        <dbReference type="ARBA" id="ARBA00023328"/>
    </source>
</evidence>
<keyword evidence="3" id="KW-0158">Chromosome</keyword>
<evidence type="ECO:0000256" key="5">
    <source>
        <dbReference type="ARBA" id="ARBA00022776"/>
    </source>
</evidence>
<evidence type="ECO:0000256" key="7">
    <source>
        <dbReference type="ARBA" id="ARBA00023306"/>
    </source>
</evidence>
<evidence type="ECO:0000256" key="4">
    <source>
        <dbReference type="ARBA" id="ARBA00022618"/>
    </source>
</evidence>
<evidence type="ECO:0000313" key="11">
    <source>
        <dbReference type="EMBL" id="KRH93623.1"/>
    </source>
</evidence>
<evidence type="ECO:0000256" key="2">
    <source>
        <dbReference type="ARBA" id="ARBA00005498"/>
    </source>
</evidence>
<dbReference type="VEuPathDB" id="MicrosporidiaDB:M153_7140004598"/>
<sequence>MLDENIYIVPNFEPSELINYFSSKGIHISPLEIDKPTGKSVLRIYHAILCYIKGNEDYIEDDGRYLFILFKRMDDFLKQLGITFFELRDLQFPAYNRNLNILSTIYNFCIFKESKEETIQSIKEEKDDQLRRLDSLKSEVLENKSKILKILNDEKLLKIETENIKAEIETLEVQVKSIFKDQRDKINQIDTLKKEKEDIKTILSNKNLEILNLNQEIQEMRSQIIDDPQKMILLIEEMEKLVKDGQNETLALKSKLNEKREQIVQFDKNIITLQNRIKNAVITQEKMSAVNNLRSELKKFEEENMNLNSEILFEKKRSNSHSKQISHIEMKIENIKNKEKENTAEMTQKLSELKNQLEEVKKERKAQFDRIELNQKEIKEYEYETAQMCNKHQKNVYGLLCSLSELKEEIKSKVANIEDFVNETGY</sequence>
<dbReference type="Proteomes" id="UP000051530">
    <property type="component" value="Unassembled WGS sequence"/>
</dbReference>
<dbReference type="GO" id="GO:0051301">
    <property type="term" value="P:cell division"/>
    <property type="evidence" value="ECO:0007669"/>
    <property type="project" value="UniProtKB-KW"/>
</dbReference>
<feature type="domain" description="Kinetochore protein Nuf2 N-terminal" evidence="10">
    <location>
        <begin position="7"/>
        <end position="125"/>
    </location>
</feature>
<keyword evidence="5" id="KW-0498">Mitosis</keyword>
<protein>
    <submittedName>
        <fullName evidence="11">Centromere-associated protein NUF2</fullName>
    </submittedName>
</protein>
<evidence type="ECO:0000259" key="10">
    <source>
        <dbReference type="Pfam" id="PF03800"/>
    </source>
</evidence>
<evidence type="ECO:0000256" key="1">
    <source>
        <dbReference type="ARBA" id="ARBA00004584"/>
    </source>
</evidence>